<dbReference type="InterPro" id="IPR008972">
    <property type="entry name" value="Cupredoxin"/>
</dbReference>
<sequence>MFGVLHTRTEICVMAFLLGRLGDVKTRSRCMVTHAVMYTRIHPAACLITAILKVGPPEFSTVIFFWFATVQCRNMQVFVGLNNSIVFEPATVRADPGDTVEFIFAGLNHTVTSSNALLACQPDGLLNSGFIPVSAPPSAAAKAVQKRDNLFHFPGFPLFPSQPAPAPAPAPAPITPPGQRDDGASTLPSFKMLITNRLPQTLYCAQGLHCQNGMVMVINPTTRGANSLARYKTLAAQADANIAPPDVVGGYLINAPIGAVAGYQVVRADKKGQ</sequence>
<name>A0A9P4NG48_9PEZI</name>
<dbReference type="Gene3D" id="2.60.40.420">
    <property type="entry name" value="Cupredoxins - blue copper proteins"/>
    <property type="match status" value="1"/>
</dbReference>
<accession>A0A9P4NG48</accession>
<evidence type="ECO:0000313" key="2">
    <source>
        <dbReference type="EMBL" id="KAF2420204.1"/>
    </source>
</evidence>
<dbReference type="SUPFAM" id="SSF49503">
    <property type="entry name" value="Cupredoxins"/>
    <property type="match status" value="1"/>
</dbReference>
<evidence type="ECO:0000256" key="1">
    <source>
        <dbReference type="SAM" id="MobiDB-lite"/>
    </source>
</evidence>
<dbReference type="EMBL" id="MU007112">
    <property type="protein sequence ID" value="KAF2420204.1"/>
    <property type="molecule type" value="Genomic_DNA"/>
</dbReference>
<dbReference type="OrthoDB" id="5421909at2759"/>
<dbReference type="InterPro" id="IPR052953">
    <property type="entry name" value="Ser-rich/MCO-related"/>
</dbReference>
<gene>
    <name evidence="2" type="ORF">EJ08DRAFT_665693</name>
</gene>
<dbReference type="PANTHER" id="PTHR34883">
    <property type="entry name" value="SERINE-RICH PROTEIN, PUTATIVE-RELATED-RELATED"/>
    <property type="match status" value="1"/>
</dbReference>
<protein>
    <submittedName>
        <fullName evidence="2">Uncharacterized protein</fullName>
    </submittedName>
</protein>
<feature type="region of interest" description="Disordered" evidence="1">
    <location>
        <begin position="163"/>
        <end position="186"/>
    </location>
</feature>
<evidence type="ECO:0000313" key="3">
    <source>
        <dbReference type="Proteomes" id="UP000800235"/>
    </source>
</evidence>
<dbReference type="Proteomes" id="UP000800235">
    <property type="component" value="Unassembled WGS sequence"/>
</dbReference>
<dbReference type="PANTHER" id="PTHR34883:SF17">
    <property type="entry name" value="CUPREDOXIN"/>
    <property type="match status" value="1"/>
</dbReference>
<comment type="caution">
    <text evidence="2">The sequence shown here is derived from an EMBL/GenBank/DDBJ whole genome shotgun (WGS) entry which is preliminary data.</text>
</comment>
<keyword evidence="3" id="KW-1185">Reference proteome</keyword>
<feature type="compositionally biased region" description="Pro residues" evidence="1">
    <location>
        <begin position="163"/>
        <end position="176"/>
    </location>
</feature>
<organism evidence="2 3">
    <name type="scientific">Tothia fuscella</name>
    <dbReference type="NCBI Taxonomy" id="1048955"/>
    <lineage>
        <taxon>Eukaryota</taxon>
        <taxon>Fungi</taxon>
        <taxon>Dikarya</taxon>
        <taxon>Ascomycota</taxon>
        <taxon>Pezizomycotina</taxon>
        <taxon>Dothideomycetes</taxon>
        <taxon>Pleosporomycetidae</taxon>
        <taxon>Venturiales</taxon>
        <taxon>Cylindrosympodiaceae</taxon>
        <taxon>Tothia</taxon>
    </lineage>
</organism>
<reference evidence="2" key="1">
    <citation type="journal article" date="2020" name="Stud. Mycol.">
        <title>101 Dothideomycetes genomes: a test case for predicting lifestyles and emergence of pathogens.</title>
        <authorList>
            <person name="Haridas S."/>
            <person name="Albert R."/>
            <person name="Binder M."/>
            <person name="Bloem J."/>
            <person name="Labutti K."/>
            <person name="Salamov A."/>
            <person name="Andreopoulos B."/>
            <person name="Baker S."/>
            <person name="Barry K."/>
            <person name="Bills G."/>
            <person name="Bluhm B."/>
            <person name="Cannon C."/>
            <person name="Castanera R."/>
            <person name="Culley D."/>
            <person name="Daum C."/>
            <person name="Ezra D."/>
            <person name="Gonzalez J."/>
            <person name="Henrissat B."/>
            <person name="Kuo A."/>
            <person name="Liang C."/>
            <person name="Lipzen A."/>
            <person name="Lutzoni F."/>
            <person name="Magnuson J."/>
            <person name="Mondo S."/>
            <person name="Nolan M."/>
            <person name="Ohm R."/>
            <person name="Pangilinan J."/>
            <person name="Park H.-J."/>
            <person name="Ramirez L."/>
            <person name="Alfaro M."/>
            <person name="Sun H."/>
            <person name="Tritt A."/>
            <person name="Yoshinaga Y."/>
            <person name="Zwiers L.-H."/>
            <person name="Turgeon B."/>
            <person name="Goodwin S."/>
            <person name="Spatafora J."/>
            <person name="Crous P."/>
            <person name="Grigoriev I."/>
        </authorList>
    </citation>
    <scope>NUCLEOTIDE SEQUENCE</scope>
    <source>
        <strain evidence="2">CBS 130266</strain>
    </source>
</reference>
<proteinExistence type="predicted"/>
<dbReference type="AlphaFoldDB" id="A0A9P4NG48"/>